<comment type="caution">
    <text evidence="2">The sequence shown here is derived from an EMBL/GenBank/DDBJ whole genome shotgun (WGS) entry which is preliminary data.</text>
</comment>
<keyword evidence="3" id="KW-1185">Reference proteome</keyword>
<sequence length="155" mass="15890">MADFSSTYSAPAAVTAGTHTPHTPDARALLAWAQAEARVGRRWWPGAEADAAAEIVLAALEGLPPARAVARTRSRLRRLLGGTAGGRPVARGAEAGAALSSLGDLVRERAPSARALALAQGRHPRAVQRAAQRARQAAQAGQLLLPLGTQEGGAA</sequence>
<reference evidence="2 3" key="1">
    <citation type="submission" date="2019-07" db="EMBL/GenBank/DDBJ databases">
        <title>Tepidimonas charontis SPSP-6 draft genome.</title>
        <authorList>
            <person name="Da Costa M.S."/>
            <person name="Froufe H.J.C."/>
            <person name="Egas C."/>
            <person name="Albuquerque L."/>
        </authorList>
    </citation>
    <scope>NUCLEOTIDE SEQUENCE [LARGE SCALE GENOMIC DNA]</scope>
    <source>
        <strain evidence="2 3">SPSP-6</strain>
    </source>
</reference>
<evidence type="ECO:0000256" key="1">
    <source>
        <dbReference type="SAM" id="MobiDB-lite"/>
    </source>
</evidence>
<feature type="region of interest" description="Disordered" evidence="1">
    <location>
        <begin position="1"/>
        <end position="21"/>
    </location>
</feature>
<accession>A0A554X8F0</accession>
<evidence type="ECO:0000313" key="2">
    <source>
        <dbReference type="EMBL" id="TSE32107.1"/>
    </source>
</evidence>
<name>A0A554X8F0_9BURK</name>
<protein>
    <submittedName>
        <fullName evidence="2">Uncharacterized protein</fullName>
    </submittedName>
</protein>
<dbReference type="RefSeq" id="WP_144329063.1">
    <property type="nucleotide sequence ID" value="NZ_VJON01000041.1"/>
</dbReference>
<proteinExistence type="predicted"/>
<gene>
    <name evidence="2" type="ORF">Tchar_02194</name>
</gene>
<dbReference type="EMBL" id="VJON01000041">
    <property type="protein sequence ID" value="TSE32107.1"/>
    <property type="molecule type" value="Genomic_DNA"/>
</dbReference>
<dbReference type="AlphaFoldDB" id="A0A554X8F0"/>
<evidence type="ECO:0000313" key="3">
    <source>
        <dbReference type="Proteomes" id="UP000318294"/>
    </source>
</evidence>
<organism evidence="2 3">
    <name type="scientific">Tepidimonas charontis</name>
    <dbReference type="NCBI Taxonomy" id="2267262"/>
    <lineage>
        <taxon>Bacteria</taxon>
        <taxon>Pseudomonadati</taxon>
        <taxon>Pseudomonadota</taxon>
        <taxon>Betaproteobacteria</taxon>
        <taxon>Burkholderiales</taxon>
        <taxon>Tepidimonas</taxon>
    </lineage>
</organism>
<dbReference type="Proteomes" id="UP000318294">
    <property type="component" value="Unassembled WGS sequence"/>
</dbReference>